<dbReference type="PANTHER" id="PTHR10252">
    <property type="entry name" value="HISTONE-LIKE TRANSCRIPTION FACTOR CCAAT-RELATED"/>
    <property type="match status" value="1"/>
</dbReference>
<feature type="compositionally biased region" description="Polar residues" evidence="3">
    <location>
        <begin position="219"/>
        <end position="229"/>
    </location>
</feature>
<dbReference type="FunFam" id="1.10.20.10:FF:000074">
    <property type="entry name" value="dr1-associated corepressor"/>
    <property type="match status" value="1"/>
</dbReference>
<dbReference type="EMBL" id="JRES01000195">
    <property type="protein sequence ID" value="KNC33434.1"/>
    <property type="molecule type" value="Genomic_DNA"/>
</dbReference>
<feature type="domain" description="Transcription factor CBF/NF-Y/archaeal histone" evidence="4">
    <location>
        <begin position="10"/>
        <end position="74"/>
    </location>
</feature>
<evidence type="ECO:0000259" key="4">
    <source>
        <dbReference type="Pfam" id="PF00808"/>
    </source>
</evidence>
<evidence type="ECO:0000313" key="5">
    <source>
        <dbReference type="EMBL" id="KNC33434.1"/>
    </source>
</evidence>
<evidence type="ECO:0000256" key="1">
    <source>
        <dbReference type="ARBA" id="ARBA00004123"/>
    </source>
</evidence>
<name>A0A0L0CPT2_LUCCU</name>
<dbReference type="Proteomes" id="UP000037069">
    <property type="component" value="Unassembled WGS sequence"/>
</dbReference>
<gene>
    <name evidence="5" type="ORF">FF38_09840</name>
</gene>
<feature type="region of interest" description="Disordered" evidence="3">
    <location>
        <begin position="100"/>
        <end position="156"/>
    </location>
</feature>
<organism evidence="5 6">
    <name type="scientific">Lucilia cuprina</name>
    <name type="common">Green bottle fly</name>
    <name type="synonym">Australian sheep blowfly</name>
    <dbReference type="NCBI Taxonomy" id="7375"/>
    <lineage>
        <taxon>Eukaryota</taxon>
        <taxon>Metazoa</taxon>
        <taxon>Ecdysozoa</taxon>
        <taxon>Arthropoda</taxon>
        <taxon>Hexapoda</taxon>
        <taxon>Insecta</taxon>
        <taxon>Pterygota</taxon>
        <taxon>Neoptera</taxon>
        <taxon>Endopterygota</taxon>
        <taxon>Diptera</taxon>
        <taxon>Brachycera</taxon>
        <taxon>Muscomorpha</taxon>
        <taxon>Oestroidea</taxon>
        <taxon>Calliphoridae</taxon>
        <taxon>Luciliinae</taxon>
        <taxon>Lucilia</taxon>
    </lineage>
</organism>
<reference evidence="5 6" key="1">
    <citation type="journal article" date="2015" name="Nat. Commun.">
        <title>Lucilia cuprina genome unlocks parasitic fly biology to underpin future interventions.</title>
        <authorList>
            <person name="Anstead C.A."/>
            <person name="Korhonen P.K."/>
            <person name="Young N.D."/>
            <person name="Hall R.S."/>
            <person name="Jex A.R."/>
            <person name="Murali S.C."/>
            <person name="Hughes D.S."/>
            <person name="Lee S.F."/>
            <person name="Perry T."/>
            <person name="Stroehlein A.J."/>
            <person name="Ansell B.R."/>
            <person name="Breugelmans B."/>
            <person name="Hofmann A."/>
            <person name="Qu J."/>
            <person name="Dugan S."/>
            <person name="Lee S.L."/>
            <person name="Chao H."/>
            <person name="Dinh H."/>
            <person name="Han Y."/>
            <person name="Doddapaneni H.V."/>
            <person name="Worley K.C."/>
            <person name="Muzny D.M."/>
            <person name="Ioannidis P."/>
            <person name="Waterhouse R.M."/>
            <person name="Zdobnov E.M."/>
            <person name="James P.J."/>
            <person name="Bagnall N.H."/>
            <person name="Kotze A.C."/>
            <person name="Gibbs R.A."/>
            <person name="Richards S."/>
            <person name="Batterham P."/>
            <person name="Gasser R.B."/>
        </authorList>
    </citation>
    <scope>NUCLEOTIDE SEQUENCE [LARGE SCALE GENOMIC DNA]</scope>
    <source>
        <strain evidence="5 6">LS</strain>
        <tissue evidence="5">Full body</tissue>
    </source>
</reference>
<protein>
    <recommendedName>
        <fullName evidence="4">Transcription factor CBF/NF-Y/archaeal histone domain-containing protein</fullName>
    </recommendedName>
</protein>
<dbReference type="InterPro" id="IPR003958">
    <property type="entry name" value="CBFA_NFYB_domain"/>
</dbReference>
<dbReference type="GO" id="GO:0017054">
    <property type="term" value="C:negative cofactor 2 complex"/>
    <property type="evidence" value="ECO:0007669"/>
    <property type="project" value="TreeGrafter"/>
</dbReference>
<feature type="compositionally biased region" description="Low complexity" evidence="3">
    <location>
        <begin position="246"/>
        <end position="261"/>
    </location>
</feature>
<dbReference type="Gene3D" id="1.10.20.10">
    <property type="entry name" value="Histone, subunit A"/>
    <property type="match status" value="1"/>
</dbReference>
<proteinExistence type="predicted"/>
<feature type="compositionally biased region" description="Low complexity" evidence="3">
    <location>
        <begin position="428"/>
        <end position="437"/>
    </location>
</feature>
<comment type="caution">
    <text evidence="5">The sequence shown here is derived from an EMBL/GenBank/DDBJ whole genome shotgun (WGS) entry which is preliminary data.</text>
</comment>
<dbReference type="STRING" id="7375.A0A0L0CPT2"/>
<dbReference type="InterPro" id="IPR009072">
    <property type="entry name" value="Histone-fold"/>
</dbReference>
<accession>A0A0L0CPT2</accession>
<comment type="subcellular location">
    <subcellularLocation>
        <location evidence="1">Nucleus</location>
    </subcellularLocation>
</comment>
<dbReference type="OMA" id="PTHMENS"/>
<keyword evidence="2" id="KW-0539">Nucleus</keyword>
<feature type="compositionally biased region" description="Polar residues" evidence="3">
    <location>
        <begin position="126"/>
        <end position="145"/>
    </location>
</feature>
<dbReference type="InterPro" id="IPR050568">
    <property type="entry name" value="Transcr_DNA_Rep_Reg"/>
</dbReference>
<feature type="compositionally biased region" description="Low complexity" evidence="3">
    <location>
        <begin position="371"/>
        <end position="398"/>
    </location>
</feature>
<dbReference type="GO" id="GO:0046982">
    <property type="term" value="F:protein heterodimerization activity"/>
    <property type="evidence" value="ECO:0007669"/>
    <property type="project" value="InterPro"/>
</dbReference>
<feature type="region of interest" description="Disordered" evidence="3">
    <location>
        <begin position="202"/>
        <end position="264"/>
    </location>
</feature>
<dbReference type="SUPFAM" id="SSF47113">
    <property type="entry name" value="Histone-fold"/>
    <property type="match status" value="1"/>
</dbReference>
<dbReference type="AlphaFoldDB" id="A0A0L0CPT2"/>
<feature type="region of interest" description="Disordered" evidence="3">
    <location>
        <begin position="361"/>
        <end position="437"/>
    </location>
</feature>
<evidence type="ECO:0000313" key="6">
    <source>
        <dbReference type="Proteomes" id="UP000037069"/>
    </source>
</evidence>
<dbReference type="PANTHER" id="PTHR10252:SF5">
    <property type="entry name" value="DR1-ASSOCIATED COREPRESSOR"/>
    <property type="match status" value="1"/>
</dbReference>
<dbReference type="GO" id="GO:0001046">
    <property type="term" value="F:core promoter sequence-specific DNA binding"/>
    <property type="evidence" value="ECO:0007669"/>
    <property type="project" value="TreeGrafter"/>
</dbReference>
<evidence type="ECO:0000256" key="3">
    <source>
        <dbReference type="SAM" id="MobiDB-lite"/>
    </source>
</evidence>
<dbReference type="GO" id="GO:0016251">
    <property type="term" value="F:RNA polymerase II general transcription initiation factor activity"/>
    <property type="evidence" value="ECO:0007669"/>
    <property type="project" value="TreeGrafter"/>
</dbReference>
<sequence length="476" mass="51209">MPSKKKKYNARFPAGRIKKIMQSDEEVGKVAQAVPIIISRTLELFVDSLLTKTLKITNSRNAKTLSTSHMKQCIMSEQRFDFLRELVRNIPDISVAEEAANYQEEDNQSSPEEQYPDSDTPYDLSMPSTSLRAGRQQQQQTISNGHNGGGPHATQVNAAHQPNEYQRNYLKRSMSSNPSSVIRHTTAMAQTNVDCLPAKLARSDSTPVPQQQQQQQQQLSTAASLTTVQHPRLKHQSYSMPTHMENSNNNNNNNNINNKPNTQTPLKTLRTPSQQTAIPAPIVNIDYCSKPVVKIDYSNLPLAGVTTSANTVAAPLSAPANIASTAFNFSAEPVINIDLSNIVASPTSAIPSMATISIGTPTLPPPPKLPAPTSASTCTAPSTLTTSSPSSSSLSSLLNKTKPLTAKTAVVEQQSRNSKAAMAEPFNSSTSSSSTTNTTKATALAAAVAAATTMTTTISATKSDSYLDMDEDYDNI</sequence>
<evidence type="ECO:0000256" key="2">
    <source>
        <dbReference type="ARBA" id="ARBA00023242"/>
    </source>
</evidence>
<dbReference type="CDD" id="cd22906">
    <property type="entry name" value="HFD_DRAP1"/>
    <property type="match status" value="1"/>
</dbReference>
<dbReference type="Pfam" id="PF00808">
    <property type="entry name" value="CBFD_NFYB_HMF"/>
    <property type="match status" value="1"/>
</dbReference>
<dbReference type="OrthoDB" id="653904at2759"/>
<keyword evidence="6" id="KW-1185">Reference proteome</keyword>